<dbReference type="Proteomes" id="UP000307790">
    <property type="component" value="Unassembled WGS sequence"/>
</dbReference>
<evidence type="ECO:0000313" key="2">
    <source>
        <dbReference type="Proteomes" id="UP000307790"/>
    </source>
</evidence>
<proteinExistence type="predicted"/>
<dbReference type="AlphaFoldDB" id="A0A5R9IP33"/>
<dbReference type="EMBL" id="VCBC01000005">
    <property type="protein sequence ID" value="TLU66349.1"/>
    <property type="molecule type" value="Genomic_DNA"/>
</dbReference>
<dbReference type="RefSeq" id="WP_138319224.1">
    <property type="nucleotide sequence ID" value="NZ_VCBC01000005.1"/>
</dbReference>
<dbReference type="Pfam" id="PF07209">
    <property type="entry name" value="DUF1415"/>
    <property type="match status" value="1"/>
</dbReference>
<dbReference type="InterPro" id="IPR009858">
    <property type="entry name" value="DUF1415"/>
</dbReference>
<evidence type="ECO:0000313" key="1">
    <source>
        <dbReference type="EMBL" id="TLU66349.1"/>
    </source>
</evidence>
<comment type="caution">
    <text evidence="1">The sequence shown here is derived from an EMBL/GenBank/DDBJ whole genome shotgun (WGS) entry which is preliminary data.</text>
</comment>
<organism evidence="1 2">
    <name type="scientific">Thalassotalea litorea</name>
    <dbReference type="NCBI Taxonomy" id="2020715"/>
    <lineage>
        <taxon>Bacteria</taxon>
        <taxon>Pseudomonadati</taxon>
        <taxon>Pseudomonadota</taxon>
        <taxon>Gammaproteobacteria</taxon>
        <taxon>Alteromonadales</taxon>
        <taxon>Colwelliaceae</taxon>
        <taxon>Thalassotalea</taxon>
    </lineage>
</organism>
<dbReference type="OrthoDB" id="277390at2"/>
<reference evidence="1 2" key="1">
    <citation type="submission" date="2019-05" db="EMBL/GenBank/DDBJ databases">
        <title>Genome sequences of Thalassotalea litorea 1K03283.</title>
        <authorList>
            <person name="Zhang D."/>
        </authorList>
    </citation>
    <scope>NUCLEOTIDE SEQUENCE [LARGE SCALE GENOMIC DNA]</scope>
    <source>
        <strain evidence="1 2">MCCC 1K03283</strain>
    </source>
</reference>
<name>A0A5R9IP33_9GAMM</name>
<accession>A0A5R9IP33</accession>
<keyword evidence="2" id="KW-1185">Reference proteome</keyword>
<sequence length="186" mass="21449">MNEKLIVEQCQKWVNDLVVGLNFCPFAKKEVINNTVRYQVGQDLDDEKALTLLAEELQYLQNHPDVETTLVILADGYAFFDDYLDLLDLAQQWLKMTKLEGVFQIASFHPDYCFADTSAEDVSNYTNRAPWPILHILREESMTRAVSAHPDPEAIPERNIELCEQKGRQFFIDYLASIHPSNKNKP</sequence>
<protein>
    <submittedName>
        <fullName evidence="1">DUF1415 domain-containing protein</fullName>
    </submittedName>
</protein>
<gene>
    <name evidence="1" type="ORF">FE810_06570</name>
</gene>